<feature type="signal peptide" evidence="1">
    <location>
        <begin position="1"/>
        <end position="25"/>
    </location>
</feature>
<dbReference type="EMBL" id="RWGY01000031">
    <property type="protein sequence ID" value="TVU14645.1"/>
    <property type="molecule type" value="Genomic_DNA"/>
</dbReference>
<evidence type="ECO:0000256" key="1">
    <source>
        <dbReference type="SAM" id="SignalP"/>
    </source>
</evidence>
<feature type="non-terminal residue" evidence="2">
    <location>
        <position position="1"/>
    </location>
</feature>
<evidence type="ECO:0000313" key="3">
    <source>
        <dbReference type="Proteomes" id="UP000324897"/>
    </source>
</evidence>
<feature type="chain" id="PRO_5023920751" description="Secreted protein" evidence="1">
    <location>
        <begin position="26"/>
        <end position="93"/>
    </location>
</feature>
<dbReference type="Gramene" id="TVU14645">
    <property type="protein sequence ID" value="TVU14645"/>
    <property type="gene ID" value="EJB05_38127"/>
</dbReference>
<keyword evidence="1" id="KW-0732">Signal</keyword>
<evidence type="ECO:0000313" key="2">
    <source>
        <dbReference type="EMBL" id="TVU14645.1"/>
    </source>
</evidence>
<reference evidence="2 3" key="1">
    <citation type="journal article" date="2019" name="Sci. Rep.">
        <title>A high-quality genome of Eragrostis curvula grass provides insights into Poaceae evolution and supports new strategies to enhance forage quality.</title>
        <authorList>
            <person name="Carballo J."/>
            <person name="Santos B.A.C.M."/>
            <person name="Zappacosta D."/>
            <person name="Garbus I."/>
            <person name="Selva J.P."/>
            <person name="Gallo C.A."/>
            <person name="Diaz A."/>
            <person name="Albertini E."/>
            <person name="Caccamo M."/>
            <person name="Echenique V."/>
        </authorList>
    </citation>
    <scope>NUCLEOTIDE SEQUENCE [LARGE SCALE GENOMIC DNA]</scope>
    <source>
        <strain evidence="3">cv. Victoria</strain>
        <tissue evidence="2">Leaf</tissue>
    </source>
</reference>
<gene>
    <name evidence="2" type="ORF">EJB05_38127</name>
</gene>
<evidence type="ECO:0008006" key="4">
    <source>
        <dbReference type="Google" id="ProtNLM"/>
    </source>
</evidence>
<dbReference type="AlphaFoldDB" id="A0A5J9TTN6"/>
<organism evidence="2 3">
    <name type="scientific">Eragrostis curvula</name>
    <name type="common">weeping love grass</name>
    <dbReference type="NCBI Taxonomy" id="38414"/>
    <lineage>
        <taxon>Eukaryota</taxon>
        <taxon>Viridiplantae</taxon>
        <taxon>Streptophyta</taxon>
        <taxon>Embryophyta</taxon>
        <taxon>Tracheophyta</taxon>
        <taxon>Spermatophyta</taxon>
        <taxon>Magnoliopsida</taxon>
        <taxon>Liliopsida</taxon>
        <taxon>Poales</taxon>
        <taxon>Poaceae</taxon>
        <taxon>PACMAD clade</taxon>
        <taxon>Chloridoideae</taxon>
        <taxon>Eragrostideae</taxon>
        <taxon>Eragrostidinae</taxon>
        <taxon>Eragrostis</taxon>
    </lineage>
</organism>
<name>A0A5J9TTN6_9POAL</name>
<accession>A0A5J9TTN6</accession>
<dbReference type="Proteomes" id="UP000324897">
    <property type="component" value="Unassembled WGS sequence"/>
</dbReference>
<protein>
    <recommendedName>
        <fullName evidence="4">Secreted protein</fullName>
    </recommendedName>
</protein>
<comment type="caution">
    <text evidence="2">The sequence shown here is derived from an EMBL/GenBank/DDBJ whole genome shotgun (WGS) entry which is preliminary data.</text>
</comment>
<sequence length="93" mass="10221">MALSMLPSPSHLFLASFASALATLAACPSCFTLDSVPNPIPRAQPQHSSTFLLRLRMWAAATREELRAALDARCLRALRQRSMGDLPVFLHTE</sequence>
<keyword evidence="3" id="KW-1185">Reference proteome</keyword>
<proteinExistence type="predicted"/>